<evidence type="ECO:0000256" key="7">
    <source>
        <dbReference type="ARBA" id="ARBA00023267"/>
    </source>
</evidence>
<feature type="region of interest" description="Disordered" evidence="9">
    <location>
        <begin position="927"/>
        <end position="947"/>
    </location>
</feature>
<dbReference type="PROSITE" id="PS00867">
    <property type="entry name" value="CPSASE_2"/>
    <property type="match status" value="1"/>
</dbReference>
<keyword evidence="4" id="KW-0479">Metal-binding</keyword>
<evidence type="ECO:0000256" key="3">
    <source>
        <dbReference type="ARBA" id="ARBA00022598"/>
    </source>
</evidence>
<feature type="domain" description="Lipoyl-binding" evidence="10">
    <location>
        <begin position="1050"/>
        <end position="1124"/>
    </location>
</feature>
<dbReference type="PANTHER" id="PTHR43778:SF2">
    <property type="entry name" value="PYRUVATE CARBOXYLASE, MITOCHONDRIAL"/>
    <property type="match status" value="1"/>
</dbReference>
<comment type="function">
    <text evidence="8">Catalyzes a 2-step reaction, involving the ATP-dependent carboxylation of the covalently attached biotin in the first step and the transfer of the carboxyl group to pyruvate in the second.</text>
</comment>
<dbReference type="Gene3D" id="3.10.600.10">
    <property type="entry name" value="pyruvate carboxylase f1077a mutant domain"/>
    <property type="match status" value="1"/>
</dbReference>
<dbReference type="InterPro" id="IPR005930">
    <property type="entry name" value="Pyruv_COase"/>
</dbReference>
<reference evidence="14 15" key="1">
    <citation type="submission" date="2023-07" db="EMBL/GenBank/DDBJ databases">
        <title>Sequencing the genomes of 1000 actinobacteria strains.</title>
        <authorList>
            <person name="Klenk H.-P."/>
        </authorList>
    </citation>
    <scope>NUCLEOTIDE SEQUENCE [LARGE SCALE GENOMIC DNA]</scope>
    <source>
        <strain evidence="14 15">DSM 45805</strain>
    </source>
</reference>
<dbReference type="InterPro" id="IPR011053">
    <property type="entry name" value="Single_hybrid_motif"/>
</dbReference>
<dbReference type="InterPro" id="IPR011054">
    <property type="entry name" value="Rudment_hybrid_motif"/>
</dbReference>
<feature type="region of interest" description="Disordered" evidence="9">
    <location>
        <begin position="478"/>
        <end position="504"/>
    </location>
</feature>
<dbReference type="SUPFAM" id="SSF51230">
    <property type="entry name" value="Single hybrid motif"/>
    <property type="match status" value="1"/>
</dbReference>
<feature type="domain" description="Biotin carboxylation" evidence="12">
    <location>
        <begin position="1"/>
        <end position="450"/>
    </location>
</feature>
<dbReference type="EMBL" id="JAUSUT010000001">
    <property type="protein sequence ID" value="MDQ0376788.1"/>
    <property type="molecule type" value="Genomic_DNA"/>
</dbReference>
<sequence>MFRKVLVANRGEIAIRAFRAGYELGAGTVAVFPHEDRNSLHRLKADEAYEIGEPGHPVRAYLDVEEIVAAARKAGADAVYPGYGFLSENPDLARACEEAGITFVGPSAEILELTGNKARAVAAAREAGVPVLGSSQPSTDLDELTAAADEVGFPVFVKAVAGGGGRGMRRVNDPAHLRESIEAAMREAESAFGDPTVFLEKAVVDPRHIEVQILADGAGNVIHLFERDCSVQRRHQKVIELAPAPNLDPELRDRICNDAVAFARTIGYRNAGTVEFLLDKDGNHVFIEMNPRIQVEHTVTEEVTDVDLVQSQLRIASGETLADLGLSQEKVYLRGAAMQCRITTEDPANGFRPDTGMISAYRSPGGSGIRLDGGTAFAGTEISAHFDSMLVKLTCRGRDFKTAVGRARRALAEFRIRGVSTNIPFLQAVLDDPDFAAGRITTSFIEERPHLLTARHSADRGTRLLTYLADVTVNKPHGERPRLIDPTTKLPELPAGEPAAGSKQKLTELGPEGFARWLRESPTLGVTDTTFRDAHQSLLATRVRTKDLLAVAPVVAHTLPQLLSLECWGGATYDVALRFLAEDPWERLAKLREAVPNICLQMLLRGRNTVGYTPYPTEVTNAFVEEATNTGIDIFRIFDALNDVEQMRPAIEAVRETGKAVAEVALCYTSDLSDPGEKLYTLDYYLKLAEQIVGAGAHVLAIKDMAGLLRAPAAEKLVSALRKEFDLPVHIHTHDTAGGQLGTYLAAINAGADAVDGAVASMAGTTSQPSLSAIVAATDHSARPSGLSLRAVGDLEPYWEIVRKIYAPFEAGLASPTGRVYEHEIPGGQLSNLRTQAKALGLGDRFEEIEAMYAAADRILGHLVKVTPSSKVVGDLALHLVGAGVEPEKFEAEPNRYDIPDSVIGFLRGELGDPPGGWPEPFRTKALEGRAEPKPVAELSDEDRAGLANDRRATLNRLLFPGPTKEFEEHRRAYGDTSVLPSKDFFYGLRPGEEYAVDLEPGVRLLFELEAVGEADERGMRTVMSTLNGQLRPIQVRDRSVAADLPAAEKADKSNPKHIAAPFAGVVTLSVAEGDQVEAGATVATIEAMKMEAAITASESGTVGRLAINSVQQVEGGDLLIVLE</sequence>
<gene>
    <name evidence="14" type="ORF">FB470_000782</name>
</gene>
<dbReference type="PROSITE" id="PS50979">
    <property type="entry name" value="BC"/>
    <property type="match status" value="1"/>
</dbReference>
<dbReference type="InterPro" id="IPR016185">
    <property type="entry name" value="PreATP-grasp_dom_sf"/>
</dbReference>
<dbReference type="EC" id="6.4.1.1" evidence="2 8"/>
<evidence type="ECO:0000259" key="13">
    <source>
        <dbReference type="PROSITE" id="PS50991"/>
    </source>
</evidence>
<evidence type="ECO:0000256" key="8">
    <source>
        <dbReference type="PIRNR" id="PIRNR001594"/>
    </source>
</evidence>
<protein>
    <recommendedName>
        <fullName evidence="2 8">Pyruvate carboxylase</fullName>
        <ecNumber evidence="2 8">6.4.1.1</ecNumber>
    </recommendedName>
</protein>
<proteinExistence type="predicted"/>
<evidence type="ECO:0000256" key="2">
    <source>
        <dbReference type="ARBA" id="ARBA00013057"/>
    </source>
</evidence>
<evidence type="ECO:0000256" key="4">
    <source>
        <dbReference type="ARBA" id="ARBA00022723"/>
    </source>
</evidence>
<keyword evidence="15" id="KW-1185">Reference proteome</keyword>
<dbReference type="CDD" id="cd07937">
    <property type="entry name" value="DRE_TIM_PC_TC_5S"/>
    <property type="match status" value="1"/>
</dbReference>
<dbReference type="InterPro" id="IPR005479">
    <property type="entry name" value="CPAse_ATP-bd"/>
</dbReference>
<dbReference type="PANTHER" id="PTHR43778">
    <property type="entry name" value="PYRUVATE CARBOXYLASE"/>
    <property type="match status" value="1"/>
</dbReference>
<dbReference type="NCBIfam" id="NF009554">
    <property type="entry name" value="PRK12999.1"/>
    <property type="match status" value="1"/>
</dbReference>
<feature type="domain" description="Pyruvate carboxyltransferase" evidence="13">
    <location>
        <begin position="524"/>
        <end position="793"/>
    </location>
</feature>
<dbReference type="InterPro" id="IPR011764">
    <property type="entry name" value="Biotin_carboxylation_dom"/>
</dbReference>
<comment type="cofactor">
    <cofactor evidence="1 8">
        <name>biotin</name>
        <dbReference type="ChEBI" id="CHEBI:57586"/>
    </cofactor>
</comment>
<keyword evidence="14" id="KW-0670">Pyruvate</keyword>
<feature type="domain" description="ATP-grasp" evidence="11">
    <location>
        <begin position="121"/>
        <end position="317"/>
    </location>
</feature>
<evidence type="ECO:0000313" key="15">
    <source>
        <dbReference type="Proteomes" id="UP001229651"/>
    </source>
</evidence>
<dbReference type="NCBIfam" id="NF006761">
    <property type="entry name" value="PRK09282.1"/>
    <property type="match status" value="1"/>
</dbReference>
<organism evidence="14 15">
    <name type="scientific">Amycolatopsis thermophila</name>
    <dbReference type="NCBI Taxonomy" id="206084"/>
    <lineage>
        <taxon>Bacteria</taxon>
        <taxon>Bacillati</taxon>
        <taxon>Actinomycetota</taxon>
        <taxon>Actinomycetes</taxon>
        <taxon>Pseudonocardiales</taxon>
        <taxon>Pseudonocardiaceae</taxon>
        <taxon>Amycolatopsis</taxon>
    </lineage>
</organism>
<evidence type="ECO:0000256" key="9">
    <source>
        <dbReference type="SAM" id="MobiDB-lite"/>
    </source>
</evidence>
<evidence type="ECO:0000256" key="1">
    <source>
        <dbReference type="ARBA" id="ARBA00001953"/>
    </source>
</evidence>
<dbReference type="InterPro" id="IPR000891">
    <property type="entry name" value="PYR_CT"/>
</dbReference>
<evidence type="ECO:0000256" key="5">
    <source>
        <dbReference type="ARBA" id="ARBA00022741"/>
    </source>
</evidence>
<dbReference type="InterPro" id="IPR055268">
    <property type="entry name" value="PCB-like"/>
</dbReference>
<dbReference type="Gene3D" id="3.20.20.70">
    <property type="entry name" value="Aldolase class I"/>
    <property type="match status" value="1"/>
</dbReference>
<dbReference type="InterPro" id="IPR003379">
    <property type="entry name" value="Carboxylase_cons_dom"/>
</dbReference>
<dbReference type="SUPFAM" id="SSF52440">
    <property type="entry name" value="PreATP-grasp domain"/>
    <property type="match status" value="1"/>
</dbReference>
<comment type="caution">
    <text evidence="14">The sequence shown here is derived from an EMBL/GenBank/DDBJ whole genome shotgun (WGS) entry which is preliminary data.</text>
</comment>
<dbReference type="NCBIfam" id="TIGR01235">
    <property type="entry name" value="pyruv_carbox"/>
    <property type="match status" value="1"/>
</dbReference>
<dbReference type="SUPFAM" id="SSF51246">
    <property type="entry name" value="Rudiment single hybrid motif"/>
    <property type="match status" value="1"/>
</dbReference>
<evidence type="ECO:0000313" key="14">
    <source>
        <dbReference type="EMBL" id="MDQ0376788.1"/>
    </source>
</evidence>
<dbReference type="SUPFAM" id="SSF89000">
    <property type="entry name" value="post-HMGL domain-like"/>
    <property type="match status" value="1"/>
</dbReference>
<dbReference type="InterPro" id="IPR005482">
    <property type="entry name" value="Biotin_COase_C"/>
</dbReference>
<evidence type="ECO:0000259" key="10">
    <source>
        <dbReference type="PROSITE" id="PS50968"/>
    </source>
</evidence>
<dbReference type="GO" id="GO:0004736">
    <property type="term" value="F:pyruvate carboxylase activity"/>
    <property type="evidence" value="ECO:0007669"/>
    <property type="project" value="UniProtKB-EC"/>
</dbReference>
<accession>A0ABU0ENB4</accession>
<dbReference type="InterPro" id="IPR005481">
    <property type="entry name" value="BC-like_N"/>
</dbReference>
<dbReference type="InterPro" id="IPR000089">
    <property type="entry name" value="Biotin_lipoyl"/>
</dbReference>
<dbReference type="PROSITE" id="PS50968">
    <property type="entry name" value="BIOTINYL_LIPOYL"/>
    <property type="match status" value="1"/>
</dbReference>
<dbReference type="SUPFAM" id="SSF51569">
    <property type="entry name" value="Aldolase"/>
    <property type="match status" value="1"/>
</dbReference>
<dbReference type="Gene3D" id="2.40.50.100">
    <property type="match status" value="1"/>
</dbReference>
<dbReference type="InterPro" id="IPR013785">
    <property type="entry name" value="Aldolase_TIM"/>
</dbReference>
<keyword evidence="7 8" id="KW-0092">Biotin</keyword>
<dbReference type="Proteomes" id="UP001229651">
    <property type="component" value="Unassembled WGS sequence"/>
</dbReference>
<dbReference type="PROSITE" id="PS50975">
    <property type="entry name" value="ATP_GRASP"/>
    <property type="match status" value="1"/>
</dbReference>
<keyword evidence="3 8" id="KW-0436">Ligase</keyword>
<comment type="catalytic activity">
    <reaction evidence="8">
        <text>hydrogencarbonate + pyruvate + ATP = oxaloacetate + ADP + phosphate + H(+)</text>
        <dbReference type="Rhea" id="RHEA:20844"/>
        <dbReference type="ChEBI" id="CHEBI:15361"/>
        <dbReference type="ChEBI" id="CHEBI:15378"/>
        <dbReference type="ChEBI" id="CHEBI:16452"/>
        <dbReference type="ChEBI" id="CHEBI:17544"/>
        <dbReference type="ChEBI" id="CHEBI:30616"/>
        <dbReference type="ChEBI" id="CHEBI:43474"/>
        <dbReference type="ChEBI" id="CHEBI:456216"/>
        <dbReference type="EC" id="6.4.1.1"/>
    </reaction>
</comment>
<name>A0ABU0ENB4_9PSEU</name>
<keyword evidence="6 8" id="KW-0067">ATP-binding</keyword>
<dbReference type="CDD" id="cd06850">
    <property type="entry name" value="biotinyl_domain"/>
    <property type="match status" value="1"/>
</dbReference>
<dbReference type="SMART" id="SM00878">
    <property type="entry name" value="Biotin_carb_C"/>
    <property type="match status" value="1"/>
</dbReference>
<evidence type="ECO:0000259" key="12">
    <source>
        <dbReference type="PROSITE" id="PS50979"/>
    </source>
</evidence>
<keyword evidence="5 8" id="KW-0547">Nucleotide-binding</keyword>
<dbReference type="Gene3D" id="3.30.470.20">
    <property type="entry name" value="ATP-grasp fold, B domain"/>
    <property type="match status" value="1"/>
</dbReference>
<dbReference type="PIRSF" id="PIRSF001594">
    <property type="entry name" value="Pyruv_carbox"/>
    <property type="match status" value="1"/>
</dbReference>
<dbReference type="Pfam" id="PF00682">
    <property type="entry name" value="HMGL-like"/>
    <property type="match status" value="1"/>
</dbReference>
<dbReference type="Pfam" id="PF00289">
    <property type="entry name" value="Biotin_carb_N"/>
    <property type="match status" value="1"/>
</dbReference>
<dbReference type="Pfam" id="PF02786">
    <property type="entry name" value="CPSase_L_D2"/>
    <property type="match status" value="1"/>
</dbReference>
<dbReference type="Pfam" id="PF00364">
    <property type="entry name" value="Biotin_lipoyl"/>
    <property type="match status" value="1"/>
</dbReference>
<dbReference type="PROSITE" id="PS50991">
    <property type="entry name" value="PYR_CT"/>
    <property type="match status" value="1"/>
</dbReference>
<evidence type="ECO:0000259" key="11">
    <source>
        <dbReference type="PROSITE" id="PS50975"/>
    </source>
</evidence>
<evidence type="ECO:0000256" key="6">
    <source>
        <dbReference type="ARBA" id="ARBA00022840"/>
    </source>
</evidence>
<dbReference type="Pfam" id="PF02785">
    <property type="entry name" value="Biotin_carb_C"/>
    <property type="match status" value="1"/>
</dbReference>
<dbReference type="RefSeq" id="WP_306988800.1">
    <property type="nucleotide sequence ID" value="NZ_JAUSUT010000001.1"/>
</dbReference>
<dbReference type="Pfam" id="PF02436">
    <property type="entry name" value="PYC_OADA"/>
    <property type="match status" value="1"/>
</dbReference>
<dbReference type="InterPro" id="IPR011761">
    <property type="entry name" value="ATP-grasp"/>
</dbReference>
<dbReference type="SUPFAM" id="SSF56059">
    <property type="entry name" value="Glutathione synthetase ATP-binding domain-like"/>
    <property type="match status" value="1"/>
</dbReference>